<dbReference type="PANTHER" id="PTHR43665:SF1">
    <property type="entry name" value="ISOPENTENYL-DIPHOSPHATE DELTA-ISOMERASE"/>
    <property type="match status" value="1"/>
</dbReference>
<evidence type="ECO:0000256" key="3">
    <source>
        <dbReference type="ARBA" id="ARBA00022630"/>
    </source>
</evidence>
<dbReference type="OrthoDB" id="9795032at2"/>
<comment type="subcellular location">
    <subcellularLocation>
        <location evidence="11">Cytoplasm</location>
    </subcellularLocation>
</comment>
<evidence type="ECO:0000256" key="4">
    <source>
        <dbReference type="ARBA" id="ARBA00022643"/>
    </source>
</evidence>
<dbReference type="PATRIC" id="fig|1423773.3.peg.477"/>
<dbReference type="GO" id="GO:0000287">
    <property type="term" value="F:magnesium ion binding"/>
    <property type="evidence" value="ECO:0007669"/>
    <property type="project" value="UniProtKB-UniRule"/>
</dbReference>
<dbReference type="Gene3D" id="3.20.20.70">
    <property type="entry name" value="Aldolase class I"/>
    <property type="match status" value="1"/>
</dbReference>
<keyword evidence="14" id="KW-1185">Reference proteome</keyword>
<dbReference type="SUPFAM" id="SSF51395">
    <property type="entry name" value="FMN-linked oxidoreductases"/>
    <property type="match status" value="1"/>
</dbReference>
<dbReference type="Proteomes" id="UP000051162">
    <property type="component" value="Unassembled WGS sequence"/>
</dbReference>
<dbReference type="RefSeq" id="WP_056943664.1">
    <property type="nucleotide sequence ID" value="NZ_AZDT01000010.1"/>
</dbReference>
<feature type="binding site" evidence="11">
    <location>
        <begin position="282"/>
        <end position="283"/>
    </location>
    <ligand>
        <name>FMN</name>
        <dbReference type="ChEBI" id="CHEBI:58210"/>
    </ligand>
</feature>
<dbReference type="EMBL" id="AZDT01000010">
    <property type="protein sequence ID" value="KRK77105.1"/>
    <property type="molecule type" value="Genomic_DNA"/>
</dbReference>
<comment type="cofactor">
    <cofactor evidence="11">
        <name>NADPH</name>
        <dbReference type="ChEBI" id="CHEBI:57783"/>
    </cofactor>
</comment>
<sequence>MVLSRHAHRKDEHLSLAEKFYTAHATSQFDQLRFIHQSLPEMAVADVHLATHLGPLTLPSPLLIEAMTGGSPRTGKVNAALGRIAAQTGMAVASGSQSIALKDEQAIPTFTVLRENNPDGIVFANIGAGHTAQDAQRVVQMLAANALEVHVNVAQELVMPEGDRDFHWLDAIGETVALLDVPVIVKEVGFGMARETLHQLANVGVHYVDLGGRGGTNFIDIENFRRPEKELSYLNGWGQSTVESLLEARAVPQLQTIATGGVRHPLDVIKALALGANVVGTAGQVLHSLLKTDEATTTHRLQAWQTELRTIMTLLGAPDLATLRQRPLLYSPELLAYAQQRQLPLTYKK</sequence>
<dbReference type="Pfam" id="PF01070">
    <property type="entry name" value="FMN_dh"/>
    <property type="match status" value="1"/>
</dbReference>
<keyword evidence="9 11" id="KW-0413">Isomerase</keyword>
<feature type="binding site" evidence="11">
    <location>
        <position position="125"/>
    </location>
    <ligand>
        <name>FMN</name>
        <dbReference type="ChEBI" id="CHEBI:58210"/>
    </ligand>
</feature>
<dbReference type="GO" id="GO:0005737">
    <property type="term" value="C:cytoplasm"/>
    <property type="evidence" value="ECO:0007669"/>
    <property type="project" value="UniProtKB-SubCell"/>
</dbReference>
<dbReference type="NCBIfam" id="TIGR02151">
    <property type="entry name" value="IPP_isom_2"/>
    <property type="match status" value="1"/>
</dbReference>
<organism evidence="13 14">
    <name type="scientific">Levilactobacillus namurensis DSM 19117</name>
    <dbReference type="NCBI Taxonomy" id="1423773"/>
    <lineage>
        <taxon>Bacteria</taxon>
        <taxon>Bacillati</taxon>
        <taxon>Bacillota</taxon>
        <taxon>Bacilli</taxon>
        <taxon>Lactobacillales</taxon>
        <taxon>Lactobacillaceae</taxon>
        <taxon>Levilactobacillus</taxon>
    </lineage>
</organism>
<evidence type="ECO:0000256" key="2">
    <source>
        <dbReference type="ARBA" id="ARBA00022490"/>
    </source>
</evidence>
<keyword evidence="8 11" id="KW-0414">Isoprene biosynthesis</keyword>
<dbReference type="GeneID" id="84781589"/>
<evidence type="ECO:0000256" key="6">
    <source>
        <dbReference type="ARBA" id="ARBA00022842"/>
    </source>
</evidence>
<comment type="caution">
    <text evidence="13">The sequence shown here is derived from an EMBL/GenBank/DDBJ whole genome shotgun (WGS) entry which is preliminary data.</text>
</comment>
<dbReference type="InterPro" id="IPR011179">
    <property type="entry name" value="IPdP_isomerase"/>
</dbReference>
<feature type="binding site" evidence="11">
    <location>
        <position position="155"/>
    </location>
    <ligand>
        <name>substrate</name>
    </ligand>
</feature>
<comment type="cofactor">
    <cofactor evidence="1 11">
        <name>FMN</name>
        <dbReference type="ChEBI" id="CHEBI:58210"/>
    </cofactor>
</comment>
<dbReference type="HAMAP" id="MF_00354">
    <property type="entry name" value="Idi_2"/>
    <property type="match status" value="1"/>
</dbReference>
<feature type="binding site" evidence="11">
    <location>
        <begin position="261"/>
        <end position="263"/>
    </location>
    <ligand>
        <name>FMN</name>
        <dbReference type="ChEBI" id="CHEBI:58210"/>
    </ligand>
</feature>
<proteinExistence type="inferred from homology"/>
<reference evidence="13 14" key="1">
    <citation type="journal article" date="2015" name="Genome Announc.">
        <title>Expanding the biotechnology potential of lactobacilli through comparative genomics of 213 strains and associated genera.</title>
        <authorList>
            <person name="Sun Z."/>
            <person name="Harris H.M."/>
            <person name="McCann A."/>
            <person name="Guo C."/>
            <person name="Argimon S."/>
            <person name="Zhang W."/>
            <person name="Yang X."/>
            <person name="Jeffery I.B."/>
            <person name="Cooney J.C."/>
            <person name="Kagawa T.F."/>
            <person name="Liu W."/>
            <person name="Song Y."/>
            <person name="Salvetti E."/>
            <person name="Wrobel A."/>
            <person name="Rasinkangas P."/>
            <person name="Parkhill J."/>
            <person name="Rea M.C."/>
            <person name="O'Sullivan O."/>
            <person name="Ritari J."/>
            <person name="Douillard F.P."/>
            <person name="Paul Ross R."/>
            <person name="Yang R."/>
            <person name="Briner A.E."/>
            <person name="Felis G.E."/>
            <person name="de Vos W.M."/>
            <person name="Barrangou R."/>
            <person name="Klaenhammer T.R."/>
            <person name="Caufield P.W."/>
            <person name="Cui Y."/>
            <person name="Zhang H."/>
            <person name="O'Toole P.W."/>
        </authorList>
    </citation>
    <scope>NUCLEOTIDE SEQUENCE [LARGE SCALE GENOMIC DNA]</scope>
    <source>
        <strain evidence="13 14">DSM 19117</strain>
    </source>
</reference>
<gene>
    <name evidence="11" type="primary">fni</name>
    <name evidence="13" type="ORF">FD30_GL000466</name>
</gene>
<comment type="cofactor">
    <cofactor evidence="11">
        <name>Mg(2+)</name>
        <dbReference type="ChEBI" id="CHEBI:18420"/>
    </cofactor>
</comment>
<dbReference type="GO" id="GO:0010181">
    <property type="term" value="F:FMN binding"/>
    <property type="evidence" value="ECO:0007669"/>
    <property type="project" value="UniProtKB-UniRule"/>
</dbReference>
<comment type="function">
    <text evidence="11">Involved in the biosynthesis of isoprenoids. Catalyzes the 1,3-allylic rearrangement of the homoallylic substrate isopentenyl (IPP) to its allylic isomer, dimethylallyl diphosphate (DMAPP).</text>
</comment>
<keyword evidence="5 11" id="KW-0479">Metal-binding</keyword>
<comment type="catalytic activity">
    <reaction evidence="11">
        <text>isopentenyl diphosphate = dimethylallyl diphosphate</text>
        <dbReference type="Rhea" id="RHEA:23284"/>
        <dbReference type="ChEBI" id="CHEBI:57623"/>
        <dbReference type="ChEBI" id="CHEBI:128769"/>
        <dbReference type="EC" id="5.3.3.2"/>
    </reaction>
</comment>
<dbReference type="STRING" id="1423773.FD30_GL000466"/>
<dbReference type="GO" id="GO:0004452">
    <property type="term" value="F:isopentenyl-diphosphate delta-isomerase activity"/>
    <property type="evidence" value="ECO:0007669"/>
    <property type="project" value="UniProtKB-UniRule"/>
</dbReference>
<dbReference type="PANTHER" id="PTHR43665">
    <property type="entry name" value="ISOPENTENYL-DIPHOSPHATE DELTA-ISOMERASE"/>
    <property type="match status" value="1"/>
</dbReference>
<keyword evidence="6 11" id="KW-0460">Magnesium</keyword>
<keyword evidence="3 11" id="KW-0285">Flavoprotein</keyword>
<dbReference type="PIRSF" id="PIRSF003314">
    <property type="entry name" value="IPP_isomerase"/>
    <property type="match status" value="1"/>
</dbReference>
<protein>
    <recommendedName>
        <fullName evidence="11">Isopentenyl-diphosphate delta-isomerase</fullName>
        <shortName evidence="11">IPP isomerase</shortName>
        <ecNumber evidence="11">5.3.3.2</ecNumber>
    </recommendedName>
    <alternativeName>
        <fullName evidence="11">Isopentenyl diphosphate:dimethylallyl diphosphate isomerase</fullName>
    </alternativeName>
    <alternativeName>
        <fullName evidence="11">Isopentenyl pyrophosphate isomerase</fullName>
    </alternativeName>
    <alternativeName>
        <fullName evidence="11">Type 2 isopentenyl diphosphate isomerase</fullName>
        <shortName evidence="11">IDI-2</shortName>
    </alternativeName>
</protein>
<accession>A0A0R1KA72</accession>
<evidence type="ECO:0000313" key="13">
    <source>
        <dbReference type="EMBL" id="KRK77105.1"/>
    </source>
</evidence>
<keyword evidence="4 11" id="KW-0288">FMN</keyword>
<keyword evidence="2 11" id="KW-0963">Cytoplasm</keyword>
<dbReference type="GO" id="GO:0008299">
    <property type="term" value="P:isoprenoid biosynthetic process"/>
    <property type="evidence" value="ECO:0007669"/>
    <property type="project" value="UniProtKB-UniRule"/>
</dbReference>
<comment type="caution">
    <text evidence="11">Lacks conserved residue(s) required for the propagation of feature annotation.</text>
</comment>
<keyword evidence="7 11" id="KW-0521">NADP</keyword>
<evidence type="ECO:0000259" key="12">
    <source>
        <dbReference type="Pfam" id="PF01070"/>
    </source>
</evidence>
<dbReference type="AlphaFoldDB" id="A0A0R1KA72"/>
<dbReference type="InterPro" id="IPR000262">
    <property type="entry name" value="FMN-dep_DH"/>
</dbReference>
<evidence type="ECO:0000256" key="10">
    <source>
        <dbReference type="ARBA" id="ARBA00025810"/>
    </source>
</evidence>
<evidence type="ECO:0000256" key="5">
    <source>
        <dbReference type="ARBA" id="ARBA00022723"/>
    </source>
</evidence>
<name>A0A0R1KA72_9LACO</name>
<dbReference type="InterPro" id="IPR013785">
    <property type="entry name" value="Aldolase_TIM"/>
</dbReference>
<feature type="binding site" evidence="11">
    <location>
        <position position="156"/>
    </location>
    <ligand>
        <name>Mg(2+)</name>
        <dbReference type="ChEBI" id="CHEBI:18420"/>
    </ligand>
</feature>
<evidence type="ECO:0000313" key="14">
    <source>
        <dbReference type="Proteomes" id="UP000051162"/>
    </source>
</evidence>
<feature type="binding site" evidence="11">
    <location>
        <position position="96"/>
    </location>
    <ligand>
        <name>FMN</name>
        <dbReference type="ChEBI" id="CHEBI:58210"/>
    </ligand>
</feature>
<comment type="subunit">
    <text evidence="10 11">Homooctamer. Dimer of tetramers.</text>
</comment>
<dbReference type="CDD" id="cd02811">
    <property type="entry name" value="IDI-2_FMN"/>
    <property type="match status" value="1"/>
</dbReference>
<feature type="binding site" evidence="11">
    <location>
        <position position="186"/>
    </location>
    <ligand>
        <name>FMN</name>
        <dbReference type="ChEBI" id="CHEBI:58210"/>
    </ligand>
</feature>
<feature type="binding site" evidence="11">
    <location>
        <begin position="9"/>
        <end position="10"/>
    </location>
    <ligand>
        <name>substrate</name>
    </ligand>
</feature>
<evidence type="ECO:0000256" key="11">
    <source>
        <dbReference type="HAMAP-Rule" id="MF_00354"/>
    </source>
</evidence>
<feature type="domain" description="FMN-dependent dehydrogenase" evidence="12">
    <location>
        <begin position="152"/>
        <end position="326"/>
    </location>
</feature>
<comment type="similarity">
    <text evidence="11">Belongs to the IPP isomerase type 2 family.</text>
</comment>
<evidence type="ECO:0000256" key="7">
    <source>
        <dbReference type="ARBA" id="ARBA00022857"/>
    </source>
</evidence>
<evidence type="ECO:0000256" key="1">
    <source>
        <dbReference type="ARBA" id="ARBA00001917"/>
    </source>
</evidence>
<dbReference type="GO" id="GO:0070402">
    <property type="term" value="F:NADPH binding"/>
    <property type="evidence" value="ECO:0007669"/>
    <property type="project" value="UniProtKB-UniRule"/>
</dbReference>
<feature type="binding site" evidence="11">
    <location>
        <position position="216"/>
    </location>
    <ligand>
        <name>FMN</name>
        <dbReference type="ChEBI" id="CHEBI:58210"/>
    </ligand>
</feature>
<feature type="binding site" evidence="11">
    <location>
        <begin position="66"/>
        <end position="68"/>
    </location>
    <ligand>
        <name>FMN</name>
        <dbReference type="ChEBI" id="CHEBI:58210"/>
    </ligand>
</feature>
<dbReference type="EC" id="5.3.3.2" evidence="11"/>
<evidence type="ECO:0000256" key="8">
    <source>
        <dbReference type="ARBA" id="ARBA00023229"/>
    </source>
</evidence>
<dbReference type="GO" id="GO:0016491">
    <property type="term" value="F:oxidoreductase activity"/>
    <property type="evidence" value="ECO:0007669"/>
    <property type="project" value="InterPro"/>
</dbReference>
<evidence type="ECO:0000256" key="9">
    <source>
        <dbReference type="ARBA" id="ARBA00023235"/>
    </source>
</evidence>